<feature type="transmembrane region" description="Helical" evidence="7">
    <location>
        <begin position="137"/>
        <end position="157"/>
    </location>
</feature>
<feature type="transmembrane region" description="Helical" evidence="7">
    <location>
        <begin position="42"/>
        <end position="66"/>
    </location>
</feature>
<proteinExistence type="inferred from homology"/>
<dbReference type="GO" id="GO:0022857">
    <property type="term" value="F:transmembrane transporter activity"/>
    <property type="evidence" value="ECO:0007669"/>
    <property type="project" value="InterPro"/>
</dbReference>
<keyword evidence="6 7" id="KW-0472">Membrane</keyword>
<feature type="transmembrane region" description="Helical" evidence="7">
    <location>
        <begin position="78"/>
        <end position="96"/>
    </location>
</feature>
<dbReference type="GeneID" id="67802616"/>
<keyword evidence="10" id="KW-1185">Reference proteome</keyword>
<dbReference type="EMBL" id="JQBT01000010">
    <property type="protein sequence ID" value="KRN80481.1"/>
    <property type="molecule type" value="Genomic_DNA"/>
</dbReference>
<evidence type="ECO:0000256" key="4">
    <source>
        <dbReference type="ARBA" id="ARBA00022692"/>
    </source>
</evidence>
<organism evidence="9 10">
    <name type="scientific">Fructilactobacillus lindneri DSM 20690 = JCM 11027</name>
    <dbReference type="NCBI Taxonomy" id="1122148"/>
    <lineage>
        <taxon>Bacteria</taxon>
        <taxon>Bacillati</taxon>
        <taxon>Bacillota</taxon>
        <taxon>Bacilli</taxon>
        <taxon>Lactobacillales</taxon>
        <taxon>Lactobacillaceae</taxon>
        <taxon>Fructilactobacillus</taxon>
    </lineage>
</organism>
<dbReference type="PROSITE" id="PS50850">
    <property type="entry name" value="MFS"/>
    <property type="match status" value="1"/>
</dbReference>
<dbReference type="Proteomes" id="UP000051565">
    <property type="component" value="Unassembled WGS sequence"/>
</dbReference>
<dbReference type="Pfam" id="PF07690">
    <property type="entry name" value="MFS_1"/>
    <property type="match status" value="1"/>
</dbReference>
<protein>
    <submittedName>
        <fullName evidence="9">Transport protein</fullName>
    </submittedName>
</protein>
<evidence type="ECO:0000256" key="7">
    <source>
        <dbReference type="SAM" id="Phobius"/>
    </source>
</evidence>
<dbReference type="AlphaFoldDB" id="A0A0R2JTR2"/>
<dbReference type="InterPro" id="IPR051788">
    <property type="entry name" value="MFS_Transporter"/>
</dbReference>
<dbReference type="InterPro" id="IPR020846">
    <property type="entry name" value="MFS_dom"/>
</dbReference>
<evidence type="ECO:0000259" key="8">
    <source>
        <dbReference type="PROSITE" id="PS50850"/>
    </source>
</evidence>
<evidence type="ECO:0000313" key="9">
    <source>
        <dbReference type="EMBL" id="KRN80481.1"/>
    </source>
</evidence>
<keyword evidence="4 7" id="KW-0812">Transmembrane</keyword>
<comment type="similarity">
    <text evidence="2">Belongs to the major facilitator superfamily.</text>
</comment>
<keyword evidence="3" id="KW-0813">Transport</keyword>
<accession>A0A0R2JTR2</accession>
<dbReference type="GO" id="GO:0005886">
    <property type="term" value="C:plasma membrane"/>
    <property type="evidence" value="ECO:0007669"/>
    <property type="project" value="UniProtKB-SubCell"/>
</dbReference>
<dbReference type="InterPro" id="IPR036259">
    <property type="entry name" value="MFS_trans_sf"/>
</dbReference>
<keyword evidence="5 7" id="KW-1133">Transmembrane helix</keyword>
<dbReference type="InterPro" id="IPR011701">
    <property type="entry name" value="MFS"/>
</dbReference>
<comment type="caution">
    <text evidence="9">The sequence shown here is derived from an EMBL/GenBank/DDBJ whole genome shotgun (WGS) entry which is preliminary data.</text>
</comment>
<name>A0A0R2JTR2_9LACO</name>
<comment type="subcellular location">
    <subcellularLocation>
        <location evidence="1">Cell membrane</location>
        <topology evidence="1">Multi-pass membrane protein</topology>
    </subcellularLocation>
</comment>
<dbReference type="PATRIC" id="fig|1122148.6.peg.61"/>
<dbReference type="PANTHER" id="PTHR23514:SF3">
    <property type="entry name" value="BYPASS OF STOP CODON PROTEIN 6"/>
    <property type="match status" value="1"/>
</dbReference>
<feature type="transmembrane region" description="Helical" evidence="7">
    <location>
        <begin position="102"/>
        <end position="125"/>
    </location>
</feature>
<evidence type="ECO:0000256" key="1">
    <source>
        <dbReference type="ARBA" id="ARBA00004651"/>
    </source>
</evidence>
<evidence type="ECO:0000256" key="3">
    <source>
        <dbReference type="ARBA" id="ARBA00022448"/>
    </source>
</evidence>
<evidence type="ECO:0000256" key="5">
    <source>
        <dbReference type="ARBA" id="ARBA00022989"/>
    </source>
</evidence>
<dbReference type="PANTHER" id="PTHR23514">
    <property type="entry name" value="BYPASS OF STOP CODON PROTEIN 6"/>
    <property type="match status" value="1"/>
</dbReference>
<dbReference type="Gene3D" id="1.20.1250.20">
    <property type="entry name" value="MFS general substrate transporter like domains"/>
    <property type="match status" value="1"/>
</dbReference>
<feature type="transmembrane region" description="Helical" evidence="7">
    <location>
        <begin position="12"/>
        <end position="36"/>
    </location>
</feature>
<evidence type="ECO:0000256" key="6">
    <source>
        <dbReference type="ARBA" id="ARBA00023136"/>
    </source>
</evidence>
<feature type="transmembrane region" description="Helical" evidence="7">
    <location>
        <begin position="163"/>
        <end position="185"/>
    </location>
</feature>
<dbReference type="RefSeq" id="WP_225354785.1">
    <property type="nucleotide sequence ID" value="NZ_FUXS01000006.1"/>
</dbReference>
<dbReference type="SUPFAM" id="SSF103473">
    <property type="entry name" value="MFS general substrate transporter"/>
    <property type="match status" value="1"/>
</dbReference>
<evidence type="ECO:0000313" key="10">
    <source>
        <dbReference type="Proteomes" id="UP000051565"/>
    </source>
</evidence>
<sequence length="234" mass="25545">MEKELTKRQKNHLSLGLYCNYFIHGFALVILAQNILSLASSWMTTVAVVSYVISGIGIGRLIAYPITGALADRLSRKMFVYIGMLCYLIFAIGMVVTHQIVIAYGLAILAGIANSALDAGTYTTLVEINDGEGQSTVLLKAFMSVGEFILPLIVTYLAGHGFWFGWSFVIMAGLILLNLVNMLFLQFPQPNMVVQSNQFNATNLTGGRKLLATISLVGYGYTSNGLNDFVYAMD</sequence>
<gene>
    <name evidence="9" type="ORF">IV52_GL000055</name>
</gene>
<feature type="domain" description="Major facilitator superfamily (MFS) profile" evidence="8">
    <location>
        <begin position="13"/>
        <end position="234"/>
    </location>
</feature>
<evidence type="ECO:0000256" key="2">
    <source>
        <dbReference type="ARBA" id="ARBA00008335"/>
    </source>
</evidence>
<reference evidence="9 10" key="1">
    <citation type="journal article" date="2015" name="Genome Announc.">
        <title>Expanding the biotechnology potential of lactobacilli through comparative genomics of 213 strains and associated genera.</title>
        <authorList>
            <person name="Sun Z."/>
            <person name="Harris H.M."/>
            <person name="McCann A."/>
            <person name="Guo C."/>
            <person name="Argimon S."/>
            <person name="Zhang W."/>
            <person name="Yang X."/>
            <person name="Jeffery I.B."/>
            <person name="Cooney J.C."/>
            <person name="Kagawa T.F."/>
            <person name="Liu W."/>
            <person name="Song Y."/>
            <person name="Salvetti E."/>
            <person name="Wrobel A."/>
            <person name="Rasinkangas P."/>
            <person name="Parkhill J."/>
            <person name="Rea M.C."/>
            <person name="O'Sullivan O."/>
            <person name="Ritari J."/>
            <person name="Douillard F.P."/>
            <person name="Paul Ross R."/>
            <person name="Yang R."/>
            <person name="Briner A.E."/>
            <person name="Felis G.E."/>
            <person name="de Vos W.M."/>
            <person name="Barrangou R."/>
            <person name="Klaenhammer T.R."/>
            <person name="Caufield P.W."/>
            <person name="Cui Y."/>
            <person name="Zhang H."/>
            <person name="O'Toole P.W."/>
        </authorList>
    </citation>
    <scope>NUCLEOTIDE SEQUENCE [LARGE SCALE GENOMIC DNA]</scope>
    <source>
        <strain evidence="9 10">DSM 20690</strain>
    </source>
</reference>